<sequence length="188" mass="21653">LSEIEKAIILLYLDEKSYNEIGEIIGISKNNVGVKISRIKEKIKYTLKNKRIIPVGTTSLRTIESLYWLGSKIKQNPAINPDNLTINQWESYNQDVSLSRNEIIEILLEFMDKNGKNKIEASTEIMIIPGYKFRMTDGLITNYHQPHSTLLLLIAAFVGSDWKMIYQYSLENDFRFLSYGDSSLLLPE</sequence>
<dbReference type="SUPFAM" id="SSF111337">
    <property type="entry name" value="QueA-like"/>
    <property type="match status" value="1"/>
</dbReference>
<evidence type="ECO:0000256" key="2">
    <source>
        <dbReference type="ARBA" id="ARBA00022679"/>
    </source>
</evidence>
<evidence type="ECO:0000256" key="4">
    <source>
        <dbReference type="ARBA" id="ARBA00022785"/>
    </source>
</evidence>
<dbReference type="CDD" id="cd06171">
    <property type="entry name" value="Sigma70_r4"/>
    <property type="match status" value="1"/>
</dbReference>
<dbReference type="InterPro" id="IPR036100">
    <property type="entry name" value="QueA_sf"/>
</dbReference>
<evidence type="ECO:0000256" key="1">
    <source>
        <dbReference type="ARBA" id="ARBA00022490"/>
    </source>
</evidence>
<evidence type="ECO:0000313" key="5">
    <source>
        <dbReference type="EMBL" id="GAH44036.1"/>
    </source>
</evidence>
<keyword evidence="2" id="KW-0808">Transferase</keyword>
<dbReference type="GO" id="GO:0051075">
    <property type="term" value="F:S-adenosylmethionine:tRNA ribosyltransferase-isomerase activity"/>
    <property type="evidence" value="ECO:0007669"/>
    <property type="project" value="TreeGrafter"/>
</dbReference>
<keyword evidence="4" id="KW-0671">Queuosine biosynthesis</keyword>
<keyword evidence="3" id="KW-0949">S-adenosyl-L-methionine</keyword>
<dbReference type="Pfam" id="PF02547">
    <property type="entry name" value="Queuosine_synth"/>
    <property type="match status" value="1"/>
</dbReference>
<dbReference type="Gene3D" id="3.40.1780.10">
    <property type="entry name" value="QueA-like"/>
    <property type="match status" value="1"/>
</dbReference>
<dbReference type="GO" id="GO:0006352">
    <property type="term" value="P:DNA-templated transcription initiation"/>
    <property type="evidence" value="ECO:0007669"/>
    <property type="project" value="InterPro"/>
</dbReference>
<organism evidence="5">
    <name type="scientific">marine sediment metagenome</name>
    <dbReference type="NCBI Taxonomy" id="412755"/>
    <lineage>
        <taxon>unclassified sequences</taxon>
        <taxon>metagenomes</taxon>
        <taxon>ecological metagenomes</taxon>
    </lineage>
</organism>
<dbReference type="InterPro" id="IPR003699">
    <property type="entry name" value="QueA"/>
</dbReference>
<keyword evidence="1" id="KW-0963">Cytoplasm</keyword>
<name>X1FEK7_9ZZZZ</name>
<dbReference type="AlphaFoldDB" id="X1FEK7"/>
<accession>X1FEK7</accession>
<protein>
    <submittedName>
        <fullName evidence="5">Uncharacterized protein</fullName>
    </submittedName>
</protein>
<dbReference type="GO" id="GO:0016987">
    <property type="term" value="F:sigma factor activity"/>
    <property type="evidence" value="ECO:0007669"/>
    <property type="project" value="InterPro"/>
</dbReference>
<dbReference type="EMBL" id="BARU01008676">
    <property type="protein sequence ID" value="GAH44036.1"/>
    <property type="molecule type" value="Genomic_DNA"/>
</dbReference>
<feature type="non-terminal residue" evidence="5">
    <location>
        <position position="1"/>
    </location>
</feature>
<dbReference type="PANTHER" id="PTHR30307">
    <property type="entry name" value="S-ADENOSYLMETHIONINE:TRNA RIBOSYLTRANSFERASE-ISOMERASE"/>
    <property type="match status" value="1"/>
</dbReference>
<dbReference type="SUPFAM" id="SSF88659">
    <property type="entry name" value="Sigma3 and sigma4 domains of RNA polymerase sigma factors"/>
    <property type="match status" value="1"/>
</dbReference>
<dbReference type="InterPro" id="IPR013324">
    <property type="entry name" value="RNA_pol_sigma_r3/r4-like"/>
</dbReference>
<proteinExistence type="predicted"/>
<evidence type="ECO:0000256" key="3">
    <source>
        <dbReference type="ARBA" id="ARBA00022691"/>
    </source>
</evidence>
<dbReference type="InterPro" id="IPR042118">
    <property type="entry name" value="QueA_dom1"/>
</dbReference>
<dbReference type="GO" id="GO:0008616">
    <property type="term" value="P:tRNA queuosine(34) biosynthetic process"/>
    <property type="evidence" value="ECO:0007669"/>
    <property type="project" value="UniProtKB-KW"/>
</dbReference>
<reference evidence="5" key="1">
    <citation type="journal article" date="2014" name="Front. Microbiol.">
        <title>High frequency of phylogenetically diverse reductive dehalogenase-homologous genes in deep subseafloor sedimentary metagenomes.</title>
        <authorList>
            <person name="Kawai M."/>
            <person name="Futagami T."/>
            <person name="Toyoda A."/>
            <person name="Takaki Y."/>
            <person name="Nishi S."/>
            <person name="Hori S."/>
            <person name="Arai W."/>
            <person name="Tsubouchi T."/>
            <person name="Morono Y."/>
            <person name="Uchiyama I."/>
            <person name="Ito T."/>
            <person name="Fujiyama A."/>
            <person name="Inagaki F."/>
            <person name="Takami H."/>
        </authorList>
    </citation>
    <scope>NUCLEOTIDE SEQUENCE</scope>
    <source>
        <strain evidence="5">Expedition CK06-06</strain>
    </source>
</reference>
<dbReference type="GO" id="GO:0003677">
    <property type="term" value="F:DNA binding"/>
    <property type="evidence" value="ECO:0007669"/>
    <property type="project" value="InterPro"/>
</dbReference>
<dbReference type="PANTHER" id="PTHR30307:SF0">
    <property type="entry name" value="S-ADENOSYLMETHIONINE:TRNA RIBOSYLTRANSFERASE-ISOMERASE"/>
    <property type="match status" value="1"/>
</dbReference>
<gene>
    <name evidence="5" type="ORF">S03H2_16907</name>
</gene>
<comment type="caution">
    <text evidence="5">The sequence shown here is derived from an EMBL/GenBank/DDBJ whole genome shotgun (WGS) entry which is preliminary data.</text>
</comment>